<gene>
    <name evidence="2" type="ORF">C5695_17500</name>
</gene>
<accession>A0AAD2JCR6</accession>
<protein>
    <submittedName>
        <fullName evidence="2">Phage tail family protein</fullName>
    </submittedName>
</protein>
<dbReference type="InterPro" id="IPR008841">
    <property type="entry name" value="Siphovirus-type_tail_N"/>
</dbReference>
<proteinExistence type="predicted"/>
<dbReference type="Gene3D" id="2.40.30.200">
    <property type="match status" value="1"/>
</dbReference>
<reference evidence="2 3" key="1">
    <citation type="submission" date="2018-02" db="EMBL/GenBank/DDBJ databases">
        <title>The complete genome of two Bacillus pumilus strains from Cuatro Cienegas, Coahuila, Mexico.</title>
        <authorList>
            <person name="Zarza E."/>
            <person name="Alcaraz L.D."/>
            <person name="Aguilar-Salinas B."/>
            <person name="Islas A."/>
            <person name="Olmedo-Alvarez G."/>
        </authorList>
    </citation>
    <scope>NUCLEOTIDE SEQUENCE [LARGE SCALE GENOMIC DNA]</scope>
    <source>
        <strain evidence="2 3">145</strain>
    </source>
</reference>
<evidence type="ECO:0000313" key="3">
    <source>
        <dbReference type="Proteomes" id="UP000264960"/>
    </source>
</evidence>
<dbReference type="AlphaFoldDB" id="A0AAD2JCR6"/>
<name>A0AAD2JCR6_BACPU</name>
<sequence length="276" mass="32023">MVMEFDLIIDGERLNDVFPNVFLTSFEPEAPSFDRKNFTNSSRHGIQTQRKSRFTRLKERKILVDLTIDAANAEHFYLVRSEVYEYLGRPDPYEIICTFRPERKWLVVCDDAYTIGQEQGKTGGTFTITLTAIEGCSQSVHDSRSPQELQSERFMGRNFERYREQPFRFKERAFSVYNYGDVRLSPIDHEYTVNMFLAGTDIKIENKTTGEFITLVGTQSKNNLLNVIKQYVFKGSQAIERKGRFPELVPGKNDFVITGATFIDIEFITHFYYKGG</sequence>
<dbReference type="Pfam" id="PF05709">
    <property type="entry name" value="Sipho_tail"/>
    <property type="match status" value="1"/>
</dbReference>
<feature type="domain" description="Siphovirus-type tail component RIFT-related" evidence="1">
    <location>
        <begin position="27"/>
        <end position="131"/>
    </location>
</feature>
<evidence type="ECO:0000313" key="2">
    <source>
        <dbReference type="EMBL" id="AVM25538.1"/>
    </source>
</evidence>
<dbReference type="EMBL" id="CP027116">
    <property type="protein sequence ID" value="AVM25538.1"/>
    <property type="molecule type" value="Genomic_DNA"/>
</dbReference>
<organism evidence="2 3">
    <name type="scientific">Bacillus pumilus</name>
    <name type="common">Bacillus mesentericus</name>
    <dbReference type="NCBI Taxonomy" id="1408"/>
    <lineage>
        <taxon>Bacteria</taxon>
        <taxon>Bacillati</taxon>
        <taxon>Bacillota</taxon>
        <taxon>Bacilli</taxon>
        <taxon>Bacillales</taxon>
        <taxon>Bacillaceae</taxon>
        <taxon>Bacillus</taxon>
    </lineage>
</organism>
<evidence type="ECO:0000259" key="1">
    <source>
        <dbReference type="Pfam" id="PF05709"/>
    </source>
</evidence>
<dbReference type="Proteomes" id="UP000264960">
    <property type="component" value="Chromosome"/>
</dbReference>